<organism evidence="2 3">
    <name type="scientific">Pleurodeles waltl</name>
    <name type="common">Iberian ribbed newt</name>
    <dbReference type="NCBI Taxonomy" id="8319"/>
    <lineage>
        <taxon>Eukaryota</taxon>
        <taxon>Metazoa</taxon>
        <taxon>Chordata</taxon>
        <taxon>Craniata</taxon>
        <taxon>Vertebrata</taxon>
        <taxon>Euteleostomi</taxon>
        <taxon>Amphibia</taxon>
        <taxon>Batrachia</taxon>
        <taxon>Caudata</taxon>
        <taxon>Salamandroidea</taxon>
        <taxon>Salamandridae</taxon>
        <taxon>Pleurodelinae</taxon>
        <taxon>Pleurodeles</taxon>
    </lineage>
</organism>
<dbReference type="Proteomes" id="UP001066276">
    <property type="component" value="Chromosome 5"/>
</dbReference>
<gene>
    <name evidence="2" type="ORF">NDU88_001398</name>
</gene>
<protein>
    <submittedName>
        <fullName evidence="2">Uncharacterized protein</fullName>
    </submittedName>
</protein>
<sequence length="147" mass="15390">MAPEGAVRKESAPRSCEQLRPHERSIYSPVSRARIIRKGSAVNRTITEGERPAHPPTRQKIHEHLSGATPSAGPVQPAGTAARAGARLESEPSNASGAREGGCLWPSEEAQGTSSFSIEMGPSCSSPPPTDLNGASSGRVSCCSEKF</sequence>
<dbReference type="AlphaFoldDB" id="A0AAV7RAQ6"/>
<proteinExistence type="predicted"/>
<feature type="compositionally biased region" description="Basic and acidic residues" evidence="1">
    <location>
        <begin position="1"/>
        <end position="25"/>
    </location>
</feature>
<feature type="region of interest" description="Disordered" evidence="1">
    <location>
        <begin position="1"/>
        <end position="147"/>
    </location>
</feature>
<accession>A0AAV7RAQ6</accession>
<dbReference type="EMBL" id="JANPWB010000009">
    <property type="protein sequence ID" value="KAJ1148570.1"/>
    <property type="molecule type" value="Genomic_DNA"/>
</dbReference>
<keyword evidence="3" id="KW-1185">Reference proteome</keyword>
<reference evidence="2" key="1">
    <citation type="journal article" date="2022" name="bioRxiv">
        <title>Sequencing and chromosome-scale assembly of the giantPleurodeles waltlgenome.</title>
        <authorList>
            <person name="Brown T."/>
            <person name="Elewa A."/>
            <person name="Iarovenko S."/>
            <person name="Subramanian E."/>
            <person name="Araus A.J."/>
            <person name="Petzold A."/>
            <person name="Susuki M."/>
            <person name="Suzuki K.-i.T."/>
            <person name="Hayashi T."/>
            <person name="Toyoda A."/>
            <person name="Oliveira C."/>
            <person name="Osipova E."/>
            <person name="Leigh N.D."/>
            <person name="Simon A."/>
            <person name="Yun M.H."/>
        </authorList>
    </citation>
    <scope>NUCLEOTIDE SEQUENCE</scope>
    <source>
        <strain evidence="2">20211129_DDA</strain>
        <tissue evidence="2">Liver</tissue>
    </source>
</reference>
<evidence type="ECO:0000313" key="2">
    <source>
        <dbReference type="EMBL" id="KAJ1148570.1"/>
    </source>
</evidence>
<evidence type="ECO:0000313" key="3">
    <source>
        <dbReference type="Proteomes" id="UP001066276"/>
    </source>
</evidence>
<name>A0AAV7RAQ6_PLEWA</name>
<comment type="caution">
    <text evidence="2">The sequence shown here is derived from an EMBL/GenBank/DDBJ whole genome shotgun (WGS) entry which is preliminary data.</text>
</comment>
<evidence type="ECO:0000256" key="1">
    <source>
        <dbReference type="SAM" id="MobiDB-lite"/>
    </source>
</evidence>